<accession>A0A9K3J4L9</accession>
<dbReference type="Gramene" id="mRNA:HanXRQr2_Chr04g0148071">
    <property type="protein sequence ID" value="CDS:HanXRQr2_Chr04g0148071.1"/>
    <property type="gene ID" value="HanXRQr2_Chr04g0148071"/>
</dbReference>
<proteinExistence type="predicted"/>
<evidence type="ECO:0000313" key="1">
    <source>
        <dbReference type="EMBL" id="KAF5808659.1"/>
    </source>
</evidence>
<dbReference type="AlphaFoldDB" id="A0A9K3J4L9"/>
<name>A0A9K3J4L9_HELAN</name>
<sequence length="57" mass="6434">MHKPIPISYVAPHRPIPCKPYTISKLATAEGLVEVSSPLLEPFWLVDYVSVKVLICW</sequence>
<protein>
    <submittedName>
        <fullName evidence="1">Uncharacterized protein</fullName>
    </submittedName>
</protein>
<reference evidence="1" key="2">
    <citation type="submission" date="2020-06" db="EMBL/GenBank/DDBJ databases">
        <title>Helianthus annuus Genome sequencing and assembly Release 2.</title>
        <authorList>
            <person name="Gouzy J."/>
            <person name="Langlade N."/>
            <person name="Munos S."/>
        </authorList>
    </citation>
    <scope>NUCLEOTIDE SEQUENCE</scope>
    <source>
        <tissue evidence="1">Leaves</tissue>
    </source>
</reference>
<comment type="caution">
    <text evidence="1">The sequence shown here is derived from an EMBL/GenBank/DDBJ whole genome shotgun (WGS) entry which is preliminary data.</text>
</comment>
<organism evidence="1 2">
    <name type="scientific">Helianthus annuus</name>
    <name type="common">Common sunflower</name>
    <dbReference type="NCBI Taxonomy" id="4232"/>
    <lineage>
        <taxon>Eukaryota</taxon>
        <taxon>Viridiplantae</taxon>
        <taxon>Streptophyta</taxon>
        <taxon>Embryophyta</taxon>
        <taxon>Tracheophyta</taxon>
        <taxon>Spermatophyta</taxon>
        <taxon>Magnoliopsida</taxon>
        <taxon>eudicotyledons</taxon>
        <taxon>Gunneridae</taxon>
        <taxon>Pentapetalae</taxon>
        <taxon>asterids</taxon>
        <taxon>campanulids</taxon>
        <taxon>Asterales</taxon>
        <taxon>Asteraceae</taxon>
        <taxon>Asteroideae</taxon>
        <taxon>Heliantheae alliance</taxon>
        <taxon>Heliantheae</taxon>
        <taxon>Helianthus</taxon>
    </lineage>
</organism>
<gene>
    <name evidence="1" type="ORF">HanXRQr2_Chr04g0148071</name>
</gene>
<keyword evidence="2" id="KW-1185">Reference proteome</keyword>
<evidence type="ECO:0000313" key="2">
    <source>
        <dbReference type="Proteomes" id="UP000215914"/>
    </source>
</evidence>
<reference evidence="1" key="1">
    <citation type="journal article" date="2017" name="Nature">
        <title>The sunflower genome provides insights into oil metabolism, flowering and Asterid evolution.</title>
        <authorList>
            <person name="Badouin H."/>
            <person name="Gouzy J."/>
            <person name="Grassa C.J."/>
            <person name="Murat F."/>
            <person name="Staton S.E."/>
            <person name="Cottret L."/>
            <person name="Lelandais-Briere C."/>
            <person name="Owens G.L."/>
            <person name="Carrere S."/>
            <person name="Mayjonade B."/>
            <person name="Legrand L."/>
            <person name="Gill N."/>
            <person name="Kane N.C."/>
            <person name="Bowers J.E."/>
            <person name="Hubner S."/>
            <person name="Bellec A."/>
            <person name="Berard A."/>
            <person name="Berges H."/>
            <person name="Blanchet N."/>
            <person name="Boniface M.C."/>
            <person name="Brunel D."/>
            <person name="Catrice O."/>
            <person name="Chaidir N."/>
            <person name="Claudel C."/>
            <person name="Donnadieu C."/>
            <person name="Faraut T."/>
            <person name="Fievet G."/>
            <person name="Helmstetter N."/>
            <person name="King M."/>
            <person name="Knapp S.J."/>
            <person name="Lai Z."/>
            <person name="Le Paslier M.C."/>
            <person name="Lippi Y."/>
            <person name="Lorenzon L."/>
            <person name="Mandel J.R."/>
            <person name="Marage G."/>
            <person name="Marchand G."/>
            <person name="Marquand E."/>
            <person name="Bret-Mestries E."/>
            <person name="Morien E."/>
            <person name="Nambeesan S."/>
            <person name="Nguyen T."/>
            <person name="Pegot-Espagnet P."/>
            <person name="Pouilly N."/>
            <person name="Raftis F."/>
            <person name="Sallet E."/>
            <person name="Schiex T."/>
            <person name="Thomas J."/>
            <person name="Vandecasteele C."/>
            <person name="Vares D."/>
            <person name="Vear F."/>
            <person name="Vautrin S."/>
            <person name="Crespi M."/>
            <person name="Mangin B."/>
            <person name="Burke J.M."/>
            <person name="Salse J."/>
            <person name="Munos S."/>
            <person name="Vincourt P."/>
            <person name="Rieseberg L.H."/>
            <person name="Langlade N.B."/>
        </authorList>
    </citation>
    <scope>NUCLEOTIDE SEQUENCE</scope>
    <source>
        <tissue evidence="1">Leaves</tissue>
    </source>
</reference>
<dbReference type="EMBL" id="MNCJ02000319">
    <property type="protein sequence ID" value="KAF5808659.1"/>
    <property type="molecule type" value="Genomic_DNA"/>
</dbReference>
<dbReference type="Proteomes" id="UP000215914">
    <property type="component" value="Unassembled WGS sequence"/>
</dbReference>